<dbReference type="AlphaFoldDB" id="A0A1F6BXT1"/>
<protein>
    <submittedName>
        <fullName evidence="2">Uncharacterized protein</fullName>
    </submittedName>
</protein>
<keyword evidence="1" id="KW-0472">Membrane</keyword>
<reference evidence="2 3" key="1">
    <citation type="journal article" date="2016" name="Nat. Commun.">
        <title>Thousands of microbial genomes shed light on interconnected biogeochemical processes in an aquifer system.</title>
        <authorList>
            <person name="Anantharaman K."/>
            <person name="Brown C.T."/>
            <person name="Hug L.A."/>
            <person name="Sharon I."/>
            <person name="Castelle C.J."/>
            <person name="Probst A.J."/>
            <person name="Thomas B.C."/>
            <person name="Singh A."/>
            <person name="Wilkins M.J."/>
            <person name="Karaoz U."/>
            <person name="Brodie E.L."/>
            <person name="Williams K.H."/>
            <person name="Hubbard S.S."/>
            <person name="Banfield J.F."/>
        </authorList>
    </citation>
    <scope>NUCLEOTIDE SEQUENCE [LARGE SCALE GENOMIC DNA]</scope>
</reference>
<feature type="transmembrane region" description="Helical" evidence="1">
    <location>
        <begin position="121"/>
        <end position="141"/>
    </location>
</feature>
<name>A0A1F6BXT1_9BACT</name>
<keyword evidence="1" id="KW-0812">Transmembrane</keyword>
<feature type="transmembrane region" description="Helical" evidence="1">
    <location>
        <begin position="147"/>
        <end position="166"/>
    </location>
</feature>
<organism evidence="2 3">
    <name type="scientific">Candidatus Kaiserbacteria bacterium RIFCSPHIGHO2_01_FULL_46_22</name>
    <dbReference type="NCBI Taxonomy" id="1798475"/>
    <lineage>
        <taxon>Bacteria</taxon>
        <taxon>Candidatus Kaiseribacteriota</taxon>
    </lineage>
</organism>
<proteinExistence type="predicted"/>
<keyword evidence="1" id="KW-1133">Transmembrane helix</keyword>
<evidence type="ECO:0000256" key="1">
    <source>
        <dbReference type="SAM" id="Phobius"/>
    </source>
</evidence>
<gene>
    <name evidence="2" type="ORF">A2837_00635</name>
</gene>
<feature type="transmembrane region" description="Helical" evidence="1">
    <location>
        <begin position="69"/>
        <end position="90"/>
    </location>
</feature>
<sequence length="339" mass="37507">MIGLLLGLFAAVVIAALILGSLAVYGSKASHTTRSPATIVVAGDNPSPAPSNTTRIPNVSGVWSYVKPWIKWLTIITVVAVVAVVVFAFVRWEAPNTTDATATNSSIYANLNISDLFTAELLLVGIVVLALAGILLIFRSAGTGISVFGRDLIFLVIVVVMNYTIYHYQLLKTPVFWFVVGIQLLVLSVISKNTRFRLIMLFAFLILVTTSTDRGIERGLTWFDRGFNHGEWSKPTTQTERRRVTEPTTIKAGNSGYIVAPANRYAWLTYEDRCYHWWVVENPEGNLVDTLYRDGLSGKIVPTLPKATMAQGWTSKVGRPVRIEYETSTRRPDGSCKEF</sequence>
<comment type="caution">
    <text evidence="2">The sequence shown here is derived from an EMBL/GenBank/DDBJ whole genome shotgun (WGS) entry which is preliminary data.</text>
</comment>
<feature type="transmembrane region" description="Helical" evidence="1">
    <location>
        <begin position="196"/>
        <end position="216"/>
    </location>
</feature>
<dbReference type="Proteomes" id="UP000176322">
    <property type="component" value="Unassembled WGS sequence"/>
</dbReference>
<dbReference type="STRING" id="1798475.A2837_00635"/>
<evidence type="ECO:0000313" key="2">
    <source>
        <dbReference type="EMBL" id="OGG41638.1"/>
    </source>
</evidence>
<dbReference type="EMBL" id="MFKO01000005">
    <property type="protein sequence ID" value="OGG41638.1"/>
    <property type="molecule type" value="Genomic_DNA"/>
</dbReference>
<accession>A0A1F6BXT1</accession>
<evidence type="ECO:0000313" key="3">
    <source>
        <dbReference type="Proteomes" id="UP000176322"/>
    </source>
</evidence>
<feature type="transmembrane region" description="Helical" evidence="1">
    <location>
        <begin position="173"/>
        <end position="190"/>
    </location>
</feature>